<dbReference type="Proteomes" id="UP000789833">
    <property type="component" value="Unassembled WGS sequence"/>
</dbReference>
<dbReference type="EMBL" id="CAKJTJ010000002">
    <property type="protein sequence ID" value="CAG9619935.1"/>
    <property type="molecule type" value="Genomic_DNA"/>
</dbReference>
<sequence length="155" mass="18358">MLTFIKSEESLIEVELEIMNSQPSYNLISSGRATLTTYDIIKEQKEEKLEKERYVIKWMDHYVGIIDFTLKNPKDGFPWLGLFLIHSDWENRGIAKKAYSLYESMMVAKKVNTIRLGCFEENKKGKRYWEKLGFDVQKSVFYKEKPLLIMQKKLS</sequence>
<dbReference type="PROSITE" id="PS51186">
    <property type="entry name" value="GNAT"/>
    <property type="match status" value="1"/>
</dbReference>
<organism evidence="2 3">
    <name type="scientific">Sutcliffiella rhizosphaerae</name>
    <dbReference type="NCBI Taxonomy" id="2880967"/>
    <lineage>
        <taxon>Bacteria</taxon>
        <taxon>Bacillati</taxon>
        <taxon>Bacillota</taxon>
        <taxon>Bacilli</taxon>
        <taxon>Bacillales</taxon>
        <taxon>Bacillaceae</taxon>
        <taxon>Sutcliffiella</taxon>
    </lineage>
</organism>
<gene>
    <name evidence="2" type="ORF">BACCIP111883_00703</name>
</gene>
<keyword evidence="3" id="KW-1185">Reference proteome</keyword>
<proteinExistence type="predicted"/>
<evidence type="ECO:0000313" key="3">
    <source>
        <dbReference type="Proteomes" id="UP000789833"/>
    </source>
</evidence>
<dbReference type="InterPro" id="IPR000182">
    <property type="entry name" value="GNAT_dom"/>
</dbReference>
<name>A0ABM8YJ37_9BACI</name>
<reference evidence="2 3" key="1">
    <citation type="submission" date="2021-10" db="EMBL/GenBank/DDBJ databases">
        <authorList>
            <person name="Criscuolo A."/>
        </authorList>
    </citation>
    <scope>NUCLEOTIDE SEQUENCE [LARGE SCALE GENOMIC DNA]</scope>
    <source>
        <strain evidence="3">CIP 111883</strain>
    </source>
</reference>
<feature type="domain" description="N-acetyltransferase" evidence="1">
    <location>
        <begin position="14"/>
        <end position="155"/>
    </location>
</feature>
<dbReference type="Pfam" id="PF00583">
    <property type="entry name" value="Acetyltransf_1"/>
    <property type="match status" value="1"/>
</dbReference>
<dbReference type="InterPro" id="IPR016181">
    <property type="entry name" value="Acyl_CoA_acyltransferase"/>
</dbReference>
<evidence type="ECO:0000259" key="1">
    <source>
        <dbReference type="PROSITE" id="PS51186"/>
    </source>
</evidence>
<dbReference type="Gene3D" id="3.40.630.30">
    <property type="match status" value="1"/>
</dbReference>
<accession>A0ABM8YJ37</accession>
<dbReference type="RefSeq" id="WP_230499857.1">
    <property type="nucleotide sequence ID" value="NZ_CAKJTJ010000002.1"/>
</dbReference>
<protein>
    <recommendedName>
        <fullName evidence="1">N-acetyltransferase domain-containing protein</fullName>
    </recommendedName>
</protein>
<comment type="caution">
    <text evidence="2">The sequence shown here is derived from an EMBL/GenBank/DDBJ whole genome shotgun (WGS) entry which is preliminary data.</text>
</comment>
<dbReference type="SUPFAM" id="SSF55729">
    <property type="entry name" value="Acyl-CoA N-acyltransferases (Nat)"/>
    <property type="match status" value="1"/>
</dbReference>
<dbReference type="CDD" id="cd04301">
    <property type="entry name" value="NAT_SF"/>
    <property type="match status" value="1"/>
</dbReference>
<evidence type="ECO:0000313" key="2">
    <source>
        <dbReference type="EMBL" id="CAG9619935.1"/>
    </source>
</evidence>